<dbReference type="RefSeq" id="WP_090673654.1">
    <property type="nucleotide sequence ID" value="NZ_FNIT01000005.1"/>
</dbReference>
<dbReference type="SUPFAM" id="SSF46689">
    <property type="entry name" value="Homeodomain-like"/>
    <property type="match status" value="1"/>
</dbReference>
<dbReference type="InterPro" id="IPR009057">
    <property type="entry name" value="Homeodomain-like_sf"/>
</dbReference>
<evidence type="ECO:0000313" key="12">
    <source>
        <dbReference type="EMBL" id="SDO30657.1"/>
    </source>
</evidence>
<sequence>MRDECESDQRFRVLLVEDEPVAARLLQAQLASVGGRVTTAGGVQEALRLLSYERFDLALVDLGLPDGSGLSVVGGAVAAGVPAIVQTASDRVEDAVEAMRAGACDFIVKPVTPSRLVRAVTAARGATPPGVARPGSPEPHTPMGRTLRLAEKVARSAAPILVRGETGSGKEWLARRIVELGPRADRPFLAVNCAALPADLAESLLFGHERGAFSGATERHPGRFAEADGGTLLLDEVGDLAPALQAKLLRVLEDGEIDPVGARRPRRVDVRVIAATHRDLAAMVRAGSFREDLYWRLAVFEIEVPPLRERRDEIPELIRRFVAEAAETGRAFRADPDAVRQLSQRDWPGNIRELRHAVLRAVVLADTPVLGLAAFDWPPASADDGVADPDPGHATEPFSESPASLSSLAEVERETIVKALQFHGGSMTAAARSLRIGRSTLYRKMELYGLSGRGA</sequence>
<reference evidence="12 13" key="1">
    <citation type="submission" date="2016-10" db="EMBL/GenBank/DDBJ databases">
        <authorList>
            <person name="de Groot N.N."/>
        </authorList>
    </citation>
    <scope>NUCLEOTIDE SEQUENCE [LARGE SCALE GENOMIC DNA]</scope>
    <source>
        <strain evidence="13">L7-484,KACC 16230,DSM 25025</strain>
    </source>
</reference>
<dbReference type="Pfam" id="PF25601">
    <property type="entry name" value="AAA_lid_14"/>
    <property type="match status" value="1"/>
</dbReference>
<accession>A0A1H0IGT3</accession>
<dbReference type="SMART" id="SM00448">
    <property type="entry name" value="REC"/>
    <property type="match status" value="1"/>
</dbReference>
<keyword evidence="13" id="KW-1185">Reference proteome</keyword>
<dbReference type="PROSITE" id="PS00688">
    <property type="entry name" value="SIGMA54_INTERACT_3"/>
    <property type="match status" value="1"/>
</dbReference>
<dbReference type="Pfam" id="PF00158">
    <property type="entry name" value="Sigma54_activat"/>
    <property type="match status" value="1"/>
</dbReference>
<evidence type="ECO:0000259" key="11">
    <source>
        <dbReference type="PROSITE" id="PS50110"/>
    </source>
</evidence>
<dbReference type="InterPro" id="IPR025944">
    <property type="entry name" value="Sigma_54_int_dom_CS"/>
</dbReference>
<dbReference type="SUPFAM" id="SSF52172">
    <property type="entry name" value="CheY-like"/>
    <property type="match status" value="1"/>
</dbReference>
<evidence type="ECO:0000256" key="5">
    <source>
        <dbReference type="ARBA" id="ARBA00023125"/>
    </source>
</evidence>
<keyword evidence="2" id="KW-0067">ATP-binding</keyword>
<dbReference type="InterPro" id="IPR058031">
    <property type="entry name" value="AAA_lid_NorR"/>
</dbReference>
<dbReference type="FunFam" id="3.40.50.300:FF:000006">
    <property type="entry name" value="DNA-binding transcriptional regulator NtrC"/>
    <property type="match status" value="1"/>
</dbReference>
<dbReference type="Pfam" id="PF00072">
    <property type="entry name" value="Response_reg"/>
    <property type="match status" value="1"/>
</dbReference>
<dbReference type="InterPro" id="IPR025943">
    <property type="entry name" value="Sigma_54_int_dom_ATP-bd_2"/>
</dbReference>
<evidence type="ECO:0000256" key="8">
    <source>
        <dbReference type="PROSITE-ProRule" id="PRU00169"/>
    </source>
</evidence>
<evidence type="ECO:0000259" key="10">
    <source>
        <dbReference type="PROSITE" id="PS50045"/>
    </source>
</evidence>
<dbReference type="SUPFAM" id="SSF52540">
    <property type="entry name" value="P-loop containing nucleoside triphosphate hydrolases"/>
    <property type="match status" value="1"/>
</dbReference>
<evidence type="ECO:0000256" key="3">
    <source>
        <dbReference type="ARBA" id="ARBA00023012"/>
    </source>
</evidence>
<keyword evidence="1" id="KW-0547">Nucleotide-binding</keyword>
<keyword evidence="8" id="KW-0597">Phosphoprotein</keyword>
<name>A0A1H0IGT3_9HYPH</name>
<keyword evidence="4" id="KW-0805">Transcription regulation</keyword>
<dbReference type="PROSITE" id="PS50110">
    <property type="entry name" value="RESPONSE_REGULATORY"/>
    <property type="match status" value="1"/>
</dbReference>
<organism evidence="12 13">
    <name type="scientific">Aureimonas jatrophae</name>
    <dbReference type="NCBI Taxonomy" id="1166073"/>
    <lineage>
        <taxon>Bacteria</taxon>
        <taxon>Pseudomonadati</taxon>
        <taxon>Pseudomonadota</taxon>
        <taxon>Alphaproteobacteria</taxon>
        <taxon>Hyphomicrobiales</taxon>
        <taxon>Aurantimonadaceae</taxon>
        <taxon>Aureimonas</taxon>
    </lineage>
</organism>
<dbReference type="Gene3D" id="3.40.50.300">
    <property type="entry name" value="P-loop containing nucleotide triphosphate hydrolases"/>
    <property type="match status" value="1"/>
</dbReference>
<dbReference type="InterPro" id="IPR002078">
    <property type="entry name" value="Sigma_54_int"/>
</dbReference>
<dbReference type="Gene3D" id="1.10.10.60">
    <property type="entry name" value="Homeodomain-like"/>
    <property type="match status" value="1"/>
</dbReference>
<evidence type="ECO:0000256" key="4">
    <source>
        <dbReference type="ARBA" id="ARBA00023015"/>
    </source>
</evidence>
<dbReference type="InterPro" id="IPR003593">
    <property type="entry name" value="AAA+_ATPase"/>
</dbReference>
<dbReference type="GO" id="GO:0005524">
    <property type="term" value="F:ATP binding"/>
    <property type="evidence" value="ECO:0007669"/>
    <property type="project" value="UniProtKB-KW"/>
</dbReference>
<gene>
    <name evidence="12" type="ORF">SAMN05192530_105139</name>
</gene>
<evidence type="ECO:0000256" key="7">
    <source>
        <dbReference type="ARBA" id="ARBA00023163"/>
    </source>
</evidence>
<feature type="domain" description="Sigma-54 factor interaction" evidence="10">
    <location>
        <begin position="143"/>
        <end position="363"/>
    </location>
</feature>
<feature type="region of interest" description="Disordered" evidence="9">
    <location>
        <begin position="382"/>
        <end position="405"/>
    </location>
</feature>
<evidence type="ECO:0000313" key="13">
    <source>
        <dbReference type="Proteomes" id="UP000198793"/>
    </source>
</evidence>
<evidence type="ECO:0000256" key="9">
    <source>
        <dbReference type="SAM" id="MobiDB-lite"/>
    </source>
</evidence>
<feature type="domain" description="Response regulatory" evidence="11">
    <location>
        <begin position="12"/>
        <end position="124"/>
    </location>
</feature>
<dbReference type="PROSITE" id="PS00675">
    <property type="entry name" value="SIGMA54_INTERACT_1"/>
    <property type="match status" value="1"/>
</dbReference>
<dbReference type="GO" id="GO:0043565">
    <property type="term" value="F:sequence-specific DNA binding"/>
    <property type="evidence" value="ECO:0007669"/>
    <property type="project" value="InterPro"/>
</dbReference>
<feature type="compositionally biased region" description="Low complexity" evidence="9">
    <location>
        <begin position="396"/>
        <end position="405"/>
    </location>
</feature>
<evidence type="ECO:0000256" key="6">
    <source>
        <dbReference type="ARBA" id="ARBA00023159"/>
    </source>
</evidence>
<dbReference type="InterPro" id="IPR025662">
    <property type="entry name" value="Sigma_54_int_dom_ATP-bd_1"/>
</dbReference>
<dbReference type="CDD" id="cd00009">
    <property type="entry name" value="AAA"/>
    <property type="match status" value="1"/>
</dbReference>
<dbReference type="SMART" id="SM00382">
    <property type="entry name" value="AAA"/>
    <property type="match status" value="1"/>
</dbReference>
<feature type="modified residue" description="4-aspartylphosphate" evidence="8">
    <location>
        <position position="61"/>
    </location>
</feature>
<proteinExistence type="predicted"/>
<evidence type="ECO:0000256" key="1">
    <source>
        <dbReference type="ARBA" id="ARBA00022741"/>
    </source>
</evidence>
<keyword evidence="5 12" id="KW-0238">DNA-binding</keyword>
<dbReference type="PANTHER" id="PTHR32071">
    <property type="entry name" value="TRANSCRIPTIONAL REGULATORY PROTEIN"/>
    <property type="match status" value="1"/>
</dbReference>
<keyword evidence="7" id="KW-0804">Transcription</keyword>
<dbReference type="InterPro" id="IPR011006">
    <property type="entry name" value="CheY-like_superfamily"/>
</dbReference>
<dbReference type="PRINTS" id="PR01590">
    <property type="entry name" value="HTHFIS"/>
</dbReference>
<dbReference type="InterPro" id="IPR027417">
    <property type="entry name" value="P-loop_NTPase"/>
</dbReference>
<dbReference type="Proteomes" id="UP000198793">
    <property type="component" value="Unassembled WGS sequence"/>
</dbReference>
<dbReference type="GO" id="GO:0000160">
    <property type="term" value="P:phosphorelay signal transduction system"/>
    <property type="evidence" value="ECO:0007669"/>
    <property type="project" value="UniProtKB-KW"/>
</dbReference>
<keyword evidence="3" id="KW-0902">Two-component regulatory system</keyword>
<dbReference type="PROSITE" id="PS50045">
    <property type="entry name" value="SIGMA54_INTERACT_4"/>
    <property type="match status" value="1"/>
</dbReference>
<dbReference type="AlphaFoldDB" id="A0A1H0IGT3"/>
<dbReference type="STRING" id="1166073.SAMN05192530_105139"/>
<dbReference type="InterPro" id="IPR001789">
    <property type="entry name" value="Sig_transdc_resp-reg_receiver"/>
</dbReference>
<dbReference type="InterPro" id="IPR002197">
    <property type="entry name" value="HTH_Fis"/>
</dbReference>
<dbReference type="Gene3D" id="1.10.8.60">
    <property type="match status" value="1"/>
</dbReference>
<dbReference type="PROSITE" id="PS00676">
    <property type="entry name" value="SIGMA54_INTERACT_2"/>
    <property type="match status" value="1"/>
</dbReference>
<protein>
    <submittedName>
        <fullName evidence="12">DNA-binding transcriptional response regulator, NtrC family, contains REC, AAA-type ATPase, and a Fis-type DNA-binding domains</fullName>
    </submittedName>
</protein>
<dbReference type="EMBL" id="FNIT01000005">
    <property type="protein sequence ID" value="SDO30657.1"/>
    <property type="molecule type" value="Genomic_DNA"/>
</dbReference>
<evidence type="ECO:0000256" key="2">
    <source>
        <dbReference type="ARBA" id="ARBA00022840"/>
    </source>
</evidence>
<dbReference type="GO" id="GO:0006355">
    <property type="term" value="P:regulation of DNA-templated transcription"/>
    <property type="evidence" value="ECO:0007669"/>
    <property type="project" value="InterPro"/>
</dbReference>
<keyword evidence="6" id="KW-0010">Activator</keyword>
<dbReference type="Gene3D" id="3.40.50.2300">
    <property type="match status" value="1"/>
</dbReference>
<dbReference type="OrthoDB" id="9802388at2"/>
<dbReference type="Pfam" id="PF02954">
    <property type="entry name" value="HTH_8"/>
    <property type="match status" value="1"/>
</dbReference>